<evidence type="ECO:0000313" key="1">
    <source>
        <dbReference type="EMBL" id="MFC3194782.1"/>
    </source>
</evidence>
<sequence>MTALFLLCVVSHNEAATISTETFFKNPDLTAIKISPDGKHFAATTETDGVKKLVILDVNATQILQVFDFSSEKREIGNFGWLNNERIYATMVRKVGPLDQPSPTGFLFAGNINGKKTIQLLPAKSRTKGGNRDIQRPFRILNLLPDDDKHILISLMDDNRFTYAYRLNVYNGRQKVVGKSAEPFSRLMADHSGKIKVSTNSSDDGSEYFIHLWNQAEEQWQLFKKFDDKGINLRPLEFSADNNLLYIENDSGDSGRGIYALDLSSQDYKLIHAINGDADIQALIRDFNQVTPDVIGFTRMPGHVEVEFFDPNHQVAKLYRSLYQSFQGQAINLVNASADGQQVVVRVWSDYNPGNHYLMDLNSNQVKPLFKTLPWIDRRQIPDQLHRT</sequence>
<accession>A0ABV7JCD8</accession>
<evidence type="ECO:0000313" key="2">
    <source>
        <dbReference type="Proteomes" id="UP001595533"/>
    </source>
</evidence>
<dbReference type="Gene3D" id="2.130.10.120">
    <property type="entry name" value="Prolyl oligopeptidase, N-terminal domain"/>
    <property type="match status" value="1"/>
</dbReference>
<protein>
    <submittedName>
        <fullName evidence="1">Uncharacterized protein</fullName>
    </submittedName>
</protein>
<proteinExistence type="predicted"/>
<dbReference type="SUPFAM" id="SSF82171">
    <property type="entry name" value="DPP6 N-terminal domain-like"/>
    <property type="match status" value="1"/>
</dbReference>
<gene>
    <name evidence="1" type="ORF">ACFODZ_11080</name>
</gene>
<dbReference type="Proteomes" id="UP001595533">
    <property type="component" value="Unassembled WGS sequence"/>
</dbReference>
<name>A0ABV7JCD8_9GAMM</name>
<organism evidence="1 2">
    <name type="scientific">Marinicella sediminis</name>
    <dbReference type="NCBI Taxonomy" id="1792834"/>
    <lineage>
        <taxon>Bacteria</taxon>
        <taxon>Pseudomonadati</taxon>
        <taxon>Pseudomonadota</taxon>
        <taxon>Gammaproteobacteria</taxon>
        <taxon>Lysobacterales</taxon>
        <taxon>Marinicellaceae</taxon>
        <taxon>Marinicella</taxon>
    </lineage>
</organism>
<comment type="caution">
    <text evidence="1">The sequence shown here is derived from an EMBL/GenBank/DDBJ whole genome shotgun (WGS) entry which is preliminary data.</text>
</comment>
<keyword evidence="2" id="KW-1185">Reference proteome</keyword>
<reference evidence="2" key="1">
    <citation type="journal article" date="2019" name="Int. J. Syst. Evol. Microbiol.">
        <title>The Global Catalogue of Microorganisms (GCM) 10K type strain sequencing project: providing services to taxonomists for standard genome sequencing and annotation.</title>
        <authorList>
            <consortium name="The Broad Institute Genomics Platform"/>
            <consortium name="The Broad Institute Genome Sequencing Center for Infectious Disease"/>
            <person name="Wu L."/>
            <person name="Ma J."/>
        </authorList>
    </citation>
    <scope>NUCLEOTIDE SEQUENCE [LARGE SCALE GENOMIC DNA]</scope>
    <source>
        <strain evidence="2">KCTC 42953</strain>
    </source>
</reference>
<dbReference type="EMBL" id="JBHRTS010000005">
    <property type="protein sequence ID" value="MFC3194782.1"/>
    <property type="molecule type" value="Genomic_DNA"/>
</dbReference>